<keyword evidence="1" id="KW-0732">Signal</keyword>
<gene>
    <name evidence="2" type="ORF">E5983_08330</name>
</gene>
<dbReference type="Proteomes" id="UP000461595">
    <property type="component" value="Unassembled WGS sequence"/>
</dbReference>
<dbReference type="EMBL" id="WSRS01000099">
    <property type="protein sequence ID" value="MVX59631.1"/>
    <property type="molecule type" value="Genomic_DNA"/>
</dbReference>
<dbReference type="Gene3D" id="2.20.230.10">
    <property type="entry name" value="Resuscitation-promoting factor rpfb"/>
    <property type="match status" value="1"/>
</dbReference>
<organism evidence="2 3">
    <name type="scientific">Streptococcus danieliae</name>
    <dbReference type="NCBI Taxonomy" id="747656"/>
    <lineage>
        <taxon>Bacteria</taxon>
        <taxon>Bacillati</taxon>
        <taxon>Bacillota</taxon>
        <taxon>Bacilli</taxon>
        <taxon>Lactobacillales</taxon>
        <taxon>Streptococcaceae</taxon>
        <taxon>Streptococcus</taxon>
    </lineage>
</organism>
<protein>
    <submittedName>
        <fullName evidence="2">YSIRK-type signal peptide-containing protein</fullName>
    </submittedName>
</protein>
<dbReference type="OrthoDB" id="2206913at2"/>
<reference evidence="2 3" key="1">
    <citation type="submission" date="2019-12" db="EMBL/GenBank/DDBJ databases">
        <title>Microbes associate with the intestines of laboratory mice.</title>
        <authorList>
            <person name="Navarre W."/>
            <person name="Wong E."/>
        </authorList>
    </citation>
    <scope>NUCLEOTIDE SEQUENCE [LARGE SCALE GENOMIC DNA]</scope>
    <source>
        <strain evidence="2 3">NM51_B2-22</strain>
    </source>
</reference>
<evidence type="ECO:0000313" key="3">
    <source>
        <dbReference type="Proteomes" id="UP000461595"/>
    </source>
</evidence>
<comment type="caution">
    <text evidence="2">The sequence shown here is derived from an EMBL/GenBank/DDBJ whole genome shotgun (WGS) entry which is preliminary data.</text>
</comment>
<evidence type="ECO:0000313" key="2">
    <source>
        <dbReference type="EMBL" id="MVX59631.1"/>
    </source>
</evidence>
<evidence type="ECO:0000256" key="1">
    <source>
        <dbReference type="ARBA" id="ARBA00022729"/>
    </source>
</evidence>
<proteinExistence type="predicted"/>
<name>A0A7X3GAY2_9STRE</name>
<dbReference type="AlphaFoldDB" id="A0A7X3GAY2"/>
<sequence length="436" mass="48551">MKFNRKQIFSIRKTLLGVGSVLIALSFLGQSVSADEVLEPVNNSTELVATSQQNSAVPEPKVETTVIPATTEYVADETLEVGQSQVQTPAVDGKTEQITSYKQQETVVDPVDQSAKDAMAATDYKYGPSDFYHLDTTQEKPSDQIVIDKLFSDVQPMTLEEVKNNSSIRDMVTGGEYTINEWSRNGVTDRHGLLKLTSLDPNKEDIYLPTESIDPQNPAFQLLLKNYSFIGTSSRNYSSTPWTDDLQGEDSEALRKAIYEELAKKASENLANLAGFRYINDLVGEGSDEATALKGYFTSQLPITEQLYADARADYERFLLGVKEAEMQERVSVGARYDPKTQSGKDYIILNPVIRVARHAFETITQRYNASKGYTQLPISFEDAFLTSEQQEALIKKLFDLPDELKSHILKIVVTGEELESGGNVLGINYWASNDI</sequence>
<accession>A0A7X3GAY2</accession>
<dbReference type="RefSeq" id="WP_160333388.1">
    <property type="nucleotide sequence ID" value="NZ_WSRS01000099.1"/>
</dbReference>
<dbReference type="InterPro" id="IPR005877">
    <property type="entry name" value="YSIRK_signal_dom"/>
</dbReference>
<dbReference type="NCBIfam" id="TIGR01168">
    <property type="entry name" value="YSIRK_signal"/>
    <property type="match status" value="1"/>
</dbReference>